<evidence type="ECO:0000256" key="1">
    <source>
        <dbReference type="SAM" id="SignalP"/>
    </source>
</evidence>
<dbReference type="InterPro" id="IPR058248">
    <property type="entry name" value="Lxx211020-like"/>
</dbReference>
<feature type="signal peptide" evidence="1">
    <location>
        <begin position="1"/>
        <end position="19"/>
    </location>
</feature>
<sequence>MTFKTTLLATAFAVLPALASAQMVIEDAYARSASPLAQSGAAFMTIFNPTDVDDRLIAAESTAAERLELHTHIQEDSGIMRMVEVEEGFAIPAGETITLQRGGLHVMMLGLTEPLVQGEEIEVTFTFEHAEPLTHTIIIDNERQPTMGGHGNMQMNGEGNGTMQMNGAGHGTDG</sequence>
<accession>A0A975YE57</accession>
<feature type="chain" id="PRO_5037308710" evidence="1">
    <location>
        <begin position="20"/>
        <end position="174"/>
    </location>
</feature>
<dbReference type="EMBL" id="CP078073">
    <property type="protein sequence ID" value="QXL85956.1"/>
    <property type="molecule type" value="Genomic_DNA"/>
</dbReference>
<dbReference type="PANTHER" id="PTHR36302">
    <property type="entry name" value="BLR7088 PROTEIN"/>
    <property type="match status" value="1"/>
</dbReference>
<name>A0A975YE57_9RHOB</name>
<dbReference type="EMBL" id="JAIMBW010000001">
    <property type="protein sequence ID" value="MBY4893219.1"/>
    <property type="molecule type" value="Genomic_DNA"/>
</dbReference>
<dbReference type="InterPro" id="IPR036182">
    <property type="entry name" value="PCuAC_sf"/>
</dbReference>
<dbReference type="Proteomes" id="UP000693972">
    <property type="component" value="Unassembled WGS sequence"/>
</dbReference>
<dbReference type="InterPro" id="IPR007410">
    <property type="entry name" value="LpqE-like"/>
</dbReference>
<dbReference type="Gene3D" id="2.60.40.1890">
    <property type="entry name" value="PCu(A)C copper chaperone"/>
    <property type="match status" value="1"/>
</dbReference>
<keyword evidence="1" id="KW-0732">Signal</keyword>
<organism evidence="2">
    <name type="scientific">Gymnodinialimonas phycosphaerae</name>
    <dbReference type="NCBI Taxonomy" id="2841589"/>
    <lineage>
        <taxon>Bacteria</taxon>
        <taxon>Pseudomonadati</taxon>
        <taxon>Pseudomonadota</taxon>
        <taxon>Alphaproteobacteria</taxon>
        <taxon>Rhodobacterales</taxon>
        <taxon>Paracoccaceae</taxon>
        <taxon>Gymnodinialimonas</taxon>
    </lineage>
</organism>
<dbReference type="RefSeq" id="WP_257892923.1">
    <property type="nucleotide sequence ID" value="NZ_JAIMBW010000001.1"/>
</dbReference>
<evidence type="ECO:0000313" key="3">
    <source>
        <dbReference type="Proteomes" id="UP000693972"/>
    </source>
</evidence>
<gene>
    <name evidence="2" type="ORF">KUL25_10625</name>
</gene>
<evidence type="ECO:0000313" key="2">
    <source>
        <dbReference type="EMBL" id="QXL85956.1"/>
    </source>
</evidence>
<protein>
    <submittedName>
        <fullName evidence="2">Copper chaperone PCu(A)C</fullName>
    </submittedName>
</protein>
<dbReference type="Pfam" id="PF04314">
    <property type="entry name" value="PCuAC"/>
    <property type="match status" value="1"/>
</dbReference>
<dbReference type="SUPFAM" id="SSF110087">
    <property type="entry name" value="DR1885-like metal-binding protein"/>
    <property type="match status" value="1"/>
</dbReference>
<dbReference type="AlphaFoldDB" id="A0A975YE57"/>
<reference evidence="2 3" key="1">
    <citation type="submission" date="2021-07" db="EMBL/GenBank/DDBJ databases">
        <title>Karlodiniumbacter phycospheric gen. nov., sp. nov., a phycosphere bacterium isolated from karlodinium veneficum.</title>
        <authorList>
            <person name="Peng Y."/>
            <person name="Jiang L."/>
            <person name="Lee J."/>
        </authorList>
    </citation>
    <scope>NUCLEOTIDE SEQUENCE</scope>
    <source>
        <strain evidence="2 3">N5</strain>
    </source>
</reference>
<proteinExistence type="predicted"/>
<keyword evidence="3" id="KW-1185">Reference proteome</keyword>
<dbReference type="PANTHER" id="PTHR36302:SF1">
    <property type="entry name" value="COPPER CHAPERONE PCU(A)C"/>
    <property type="match status" value="1"/>
</dbReference>